<dbReference type="InParanoid" id="W5M1L0"/>
<evidence type="ECO:0000313" key="3">
    <source>
        <dbReference type="Ensembl" id="ENSLOCP00000002268.1"/>
    </source>
</evidence>
<proteinExistence type="predicted"/>
<feature type="transmembrane region" description="Helical" evidence="1">
    <location>
        <begin position="49"/>
        <end position="68"/>
    </location>
</feature>
<feature type="domain" description="B30.2/SPRY" evidence="2">
    <location>
        <begin position="111"/>
        <end position="307"/>
    </location>
</feature>
<dbReference type="GeneTree" id="ENSGT01040000240385"/>
<dbReference type="FunFam" id="2.60.120.920:FF:000004">
    <property type="entry name" value="Butyrophilin subfamily 1 member A1"/>
    <property type="match status" value="1"/>
</dbReference>
<dbReference type="OMA" id="WKWICEA"/>
<dbReference type="PRINTS" id="PR01407">
    <property type="entry name" value="BUTYPHLNCDUF"/>
</dbReference>
<evidence type="ECO:0000256" key="1">
    <source>
        <dbReference type="SAM" id="Phobius"/>
    </source>
</evidence>
<dbReference type="InterPro" id="IPR050143">
    <property type="entry name" value="TRIM/RBCC"/>
</dbReference>
<evidence type="ECO:0000259" key="2">
    <source>
        <dbReference type="PROSITE" id="PS50188"/>
    </source>
</evidence>
<dbReference type="Pfam" id="PF00622">
    <property type="entry name" value="SPRY"/>
    <property type="match status" value="1"/>
</dbReference>
<dbReference type="EMBL" id="AHAT01035105">
    <property type="status" value="NOT_ANNOTATED_CDS"/>
    <property type="molecule type" value="Genomic_DNA"/>
</dbReference>
<dbReference type="AlphaFoldDB" id="W5M1L0"/>
<dbReference type="InterPro" id="IPR043136">
    <property type="entry name" value="B30.2/SPRY_sf"/>
</dbReference>
<dbReference type="EMBL" id="AHAT01035106">
    <property type="status" value="NOT_ANNOTATED_CDS"/>
    <property type="molecule type" value="Genomic_DNA"/>
</dbReference>
<dbReference type="SMART" id="SM00589">
    <property type="entry name" value="PRY"/>
    <property type="match status" value="1"/>
</dbReference>
<dbReference type="CDD" id="cd13733">
    <property type="entry name" value="SPRY_PRY_C-I_1"/>
    <property type="match status" value="1"/>
</dbReference>
<dbReference type="PROSITE" id="PS50188">
    <property type="entry name" value="B302_SPRY"/>
    <property type="match status" value="1"/>
</dbReference>
<dbReference type="eggNOG" id="KOG2177">
    <property type="taxonomic scope" value="Eukaryota"/>
</dbReference>
<dbReference type="Pfam" id="PF13765">
    <property type="entry name" value="PRY"/>
    <property type="match status" value="1"/>
</dbReference>
<dbReference type="Gene3D" id="2.60.120.920">
    <property type="match status" value="1"/>
</dbReference>
<dbReference type="Proteomes" id="UP000018468">
    <property type="component" value="Linkage group LG5"/>
</dbReference>
<reference evidence="3" key="2">
    <citation type="submission" date="2025-08" db="UniProtKB">
        <authorList>
            <consortium name="Ensembl"/>
        </authorList>
    </citation>
    <scope>IDENTIFICATION</scope>
</reference>
<dbReference type="InterPro" id="IPR003877">
    <property type="entry name" value="SPRY_dom"/>
</dbReference>
<dbReference type="SUPFAM" id="SSF49899">
    <property type="entry name" value="Concanavalin A-like lectins/glucanases"/>
    <property type="match status" value="1"/>
</dbReference>
<reference evidence="3" key="3">
    <citation type="submission" date="2025-09" db="UniProtKB">
        <authorList>
            <consortium name="Ensembl"/>
        </authorList>
    </citation>
    <scope>IDENTIFICATION</scope>
</reference>
<dbReference type="GO" id="GO:0061630">
    <property type="term" value="F:ubiquitin protein ligase activity"/>
    <property type="evidence" value="ECO:0000318"/>
    <property type="project" value="GO_Central"/>
</dbReference>
<dbReference type="GeneID" id="107077232"/>
<organism evidence="3 4">
    <name type="scientific">Lepisosteus oculatus</name>
    <name type="common">Spotted gar</name>
    <dbReference type="NCBI Taxonomy" id="7918"/>
    <lineage>
        <taxon>Eukaryota</taxon>
        <taxon>Metazoa</taxon>
        <taxon>Chordata</taxon>
        <taxon>Craniata</taxon>
        <taxon>Vertebrata</taxon>
        <taxon>Euteleostomi</taxon>
        <taxon>Actinopterygii</taxon>
        <taxon>Neopterygii</taxon>
        <taxon>Holostei</taxon>
        <taxon>Semionotiformes</taxon>
        <taxon>Lepisosteidae</taxon>
        <taxon>Lepisosteus</taxon>
    </lineage>
</organism>
<keyword evidence="1" id="KW-0472">Membrane</keyword>
<name>W5M1L0_LEPOC</name>
<dbReference type="Ensembl" id="ENSLOCT00000002273.1">
    <property type="protein sequence ID" value="ENSLOCP00000002268.1"/>
    <property type="gene ID" value="ENSLOCG00000001960.1"/>
</dbReference>
<reference evidence="4" key="1">
    <citation type="submission" date="2011-12" db="EMBL/GenBank/DDBJ databases">
        <title>The Draft Genome of Lepisosteus oculatus.</title>
        <authorList>
            <consortium name="The Broad Institute Genome Assembly &amp; Analysis Group"/>
            <consortium name="Computational R&amp;D Group"/>
            <consortium name="and Sequencing Platform"/>
            <person name="Di Palma F."/>
            <person name="Alfoldi J."/>
            <person name="Johnson J."/>
            <person name="Berlin A."/>
            <person name="Gnerre S."/>
            <person name="Jaffe D."/>
            <person name="MacCallum I."/>
            <person name="Young S."/>
            <person name="Walker B.J."/>
            <person name="Lander E.S."/>
            <person name="Lindblad-Toh K."/>
        </authorList>
    </citation>
    <scope>NUCLEOTIDE SEQUENCE [LARGE SCALE GENOMIC DNA]</scope>
</reference>
<dbReference type="InterPro" id="IPR013320">
    <property type="entry name" value="ConA-like_dom_sf"/>
</dbReference>
<dbReference type="GO" id="GO:0045087">
    <property type="term" value="P:innate immune response"/>
    <property type="evidence" value="ECO:0000318"/>
    <property type="project" value="GO_Central"/>
</dbReference>
<evidence type="ECO:0000313" key="4">
    <source>
        <dbReference type="Proteomes" id="UP000018468"/>
    </source>
</evidence>
<dbReference type="OrthoDB" id="6105938at2759"/>
<keyword evidence="1" id="KW-1133">Transmembrane helix</keyword>
<dbReference type="InterPro" id="IPR006574">
    <property type="entry name" value="PRY"/>
</dbReference>
<sequence length="312" mass="35399">MDNIYESIELKSTDVYSTLSQLGPDAPHKGKSQGSQERFVRTTSLYKRAALAFACLWVITLITMLGVIKYQKHQDGHKSAHKCRSVSCPLEVVFPYDKNITVNQVFSALSRKRGNTFMSVWKWICEASADVTLDPNTAQANLILSGNGKQVRLGEEKQDFPNYAERYDPIINVLGKQGFTSGRHYWEVEVGEKTEWFIGVAKESVSRKGSVILNLENGYWTVELRNGTKLSANAASWDPLPLDLKPRTLGVYVDYEEGQVSFYNVETRNHIYTFTDTFTEKLYPFFCPGLNERGENSDPLIIPPRKRLKGCF</sequence>
<dbReference type="STRING" id="7918.ENSLOCP00000002268"/>
<dbReference type="KEGG" id="loc:107077232"/>
<keyword evidence="1" id="KW-0812">Transmembrane</keyword>
<dbReference type="HOGENOM" id="CLU_013137_22_1_1"/>
<dbReference type="Bgee" id="ENSLOCG00000001960">
    <property type="expression patterns" value="Expressed in heart and 3 other cell types or tissues"/>
</dbReference>
<dbReference type="PANTHER" id="PTHR24103">
    <property type="entry name" value="E3 UBIQUITIN-PROTEIN LIGASE TRIM"/>
    <property type="match status" value="1"/>
</dbReference>
<dbReference type="SMART" id="SM00449">
    <property type="entry name" value="SPRY"/>
    <property type="match status" value="1"/>
</dbReference>
<dbReference type="EMBL" id="AHAT01035104">
    <property type="status" value="NOT_ANNOTATED_CDS"/>
    <property type="molecule type" value="Genomic_DNA"/>
</dbReference>
<dbReference type="GO" id="GO:0005737">
    <property type="term" value="C:cytoplasm"/>
    <property type="evidence" value="ECO:0000318"/>
    <property type="project" value="GO_Central"/>
</dbReference>
<dbReference type="InterPro" id="IPR001870">
    <property type="entry name" value="B30.2/SPRY"/>
</dbReference>
<accession>W5M1L0</accession>
<keyword evidence="4" id="KW-1185">Reference proteome</keyword>
<protein>
    <submittedName>
        <fullName evidence="3">E3 ubiquitin-protein ligase TRIM39-like</fullName>
    </submittedName>
</protein>
<dbReference type="InterPro" id="IPR003879">
    <property type="entry name" value="Butyrophylin_SPRY"/>
</dbReference>
<dbReference type="EMBL" id="AHAT01035107">
    <property type="status" value="NOT_ANNOTATED_CDS"/>
    <property type="molecule type" value="Genomic_DNA"/>
</dbReference>